<comment type="caution">
    <text evidence="2">The sequence shown here is derived from an EMBL/GenBank/DDBJ whole genome shotgun (WGS) entry which is preliminary data.</text>
</comment>
<name>A0A1M3L1Q8_9BACT</name>
<reference evidence="2 3" key="1">
    <citation type="submission" date="2016-09" db="EMBL/GenBank/DDBJ databases">
        <title>Genome-resolved meta-omics ties microbial dynamics to process performance in biotechnology for thiocyanate degradation.</title>
        <authorList>
            <person name="Kantor R.S."/>
            <person name="Huddy R.J."/>
            <person name="Iyer R."/>
            <person name="Thomas B.C."/>
            <person name="Brown C.T."/>
            <person name="Anantharaman K."/>
            <person name="Tringe S."/>
            <person name="Hettich R.L."/>
            <person name="Harrison S.T."/>
            <person name="Banfield J.F."/>
        </authorList>
    </citation>
    <scope>NUCLEOTIDE SEQUENCE [LARGE SCALE GENOMIC DNA]</scope>
    <source>
        <strain evidence="2">59-99</strain>
    </source>
</reference>
<evidence type="ECO:0000313" key="2">
    <source>
        <dbReference type="EMBL" id="OJX58758.1"/>
    </source>
</evidence>
<dbReference type="Proteomes" id="UP000184233">
    <property type="component" value="Unassembled WGS sequence"/>
</dbReference>
<organism evidence="2 3">
    <name type="scientific">Candidatus Kapaibacterium thiocyanatum</name>
    <dbReference type="NCBI Taxonomy" id="1895771"/>
    <lineage>
        <taxon>Bacteria</taxon>
        <taxon>Pseudomonadati</taxon>
        <taxon>Candidatus Kapaibacteriota</taxon>
        <taxon>Candidatus Kapaibacteriia</taxon>
        <taxon>Candidatus Kapaibacteriales</taxon>
        <taxon>Candidatus Kapaibacteriaceae</taxon>
        <taxon>Candidatus Kapaibacterium</taxon>
    </lineage>
</organism>
<protein>
    <recommendedName>
        <fullName evidence="4">DUF3592 domain-containing protein</fullName>
    </recommendedName>
</protein>
<dbReference type="EMBL" id="MKVH01000015">
    <property type="protein sequence ID" value="OJX58758.1"/>
    <property type="molecule type" value="Genomic_DNA"/>
</dbReference>
<accession>A0A1M3L1Q8</accession>
<feature type="transmembrane region" description="Helical" evidence="1">
    <location>
        <begin position="21"/>
        <end position="42"/>
    </location>
</feature>
<gene>
    <name evidence="2" type="ORF">BGO89_05500</name>
</gene>
<keyword evidence="1" id="KW-0472">Membrane</keyword>
<evidence type="ECO:0008006" key="4">
    <source>
        <dbReference type="Google" id="ProtNLM"/>
    </source>
</evidence>
<evidence type="ECO:0000313" key="3">
    <source>
        <dbReference type="Proteomes" id="UP000184233"/>
    </source>
</evidence>
<evidence type="ECO:0000256" key="1">
    <source>
        <dbReference type="SAM" id="Phobius"/>
    </source>
</evidence>
<keyword evidence="1" id="KW-0812">Transmembrane</keyword>
<sequence>MPIIVLLPGFIRQLGKKDWKAIWASIAVAPAIFLFCVGSYRFPLIGTDDLSSFDIVPTRITHEQKREYRNSIDRLVVRTQTQTYHIEKYLFDNLYTTGTVYSSIEIGKPLRIWVRTRSGRRTVVMGFYNPYISMDPSIGIRHDNLLSILTIILAYGFFTAALCVWRMTYRRIRGRLIQYLERLQRAQVRST</sequence>
<keyword evidence="1" id="KW-1133">Transmembrane helix</keyword>
<feature type="transmembrane region" description="Helical" evidence="1">
    <location>
        <begin position="145"/>
        <end position="165"/>
    </location>
</feature>
<dbReference type="AlphaFoldDB" id="A0A1M3L1Q8"/>
<proteinExistence type="predicted"/>